<dbReference type="InterPro" id="IPR008979">
    <property type="entry name" value="Galactose-bd-like_sf"/>
</dbReference>
<organism evidence="1">
    <name type="scientific">Eiseniibacteriota bacterium</name>
    <dbReference type="NCBI Taxonomy" id="2212470"/>
    <lineage>
        <taxon>Bacteria</taxon>
        <taxon>Candidatus Eiseniibacteriota</taxon>
    </lineage>
</organism>
<name>A0A832MNE2_UNCEI</name>
<dbReference type="PROSITE" id="PS51257">
    <property type="entry name" value="PROKAR_LIPOPROTEIN"/>
    <property type="match status" value="1"/>
</dbReference>
<accession>A0A832MNE2</accession>
<evidence type="ECO:0000313" key="1">
    <source>
        <dbReference type="EMBL" id="HGZ44616.1"/>
    </source>
</evidence>
<dbReference type="AlphaFoldDB" id="A0A832MNE2"/>
<gene>
    <name evidence="1" type="ORF">ENR23_14630</name>
</gene>
<dbReference type="Gene3D" id="2.60.120.430">
    <property type="entry name" value="Galactose-binding lectin"/>
    <property type="match status" value="2"/>
</dbReference>
<reference evidence="1" key="1">
    <citation type="journal article" date="2020" name="mSystems">
        <title>Genome- and Community-Level Interaction Insights into Carbon Utilization and Element Cycling Functions of Hydrothermarchaeota in Hydrothermal Sediment.</title>
        <authorList>
            <person name="Zhou Z."/>
            <person name="Liu Y."/>
            <person name="Xu W."/>
            <person name="Pan J."/>
            <person name="Luo Z.H."/>
            <person name="Li M."/>
        </authorList>
    </citation>
    <scope>NUCLEOTIDE SEQUENCE [LARGE SCALE GENOMIC DNA]</scope>
    <source>
        <strain evidence="1">SpSt-381</strain>
    </source>
</reference>
<proteinExistence type="predicted"/>
<dbReference type="EMBL" id="DSQF01000030">
    <property type="protein sequence ID" value="HGZ44616.1"/>
    <property type="molecule type" value="Genomic_DNA"/>
</dbReference>
<dbReference type="SUPFAM" id="SSF49785">
    <property type="entry name" value="Galactose-binding domain-like"/>
    <property type="match status" value="1"/>
</dbReference>
<sequence length="451" mass="48088">MGFGKTLQRVALVALTCAGLAGCGRDSGVLEPWPLDDDPVVFADAFTGRVEFQAFGNSKLDALGTDAAEQYLGAGCLRVTVPGPGAYAGGAFVASRARDLSGYNALTFYVKASRAVTVDVVGLGNDNTGGSRHEASTSGLPVTTAWRKVVVPIPDPDRLTHERGLFFFAAAPQGGAGYTLWFDEVRFEKVAGIESPRPAITPQTIQWFVGSTVSLTGTRTTFRVDGADLVVQHMPGYFDYASSDSTVAVARDGRIEVLGTGTASITARLDTTRATGAVTLNAAPFSPGLAPRPGVPAADVISLFSDAYANVPVDKWSADWDVAETAEIPLGSERVRRYTNMSFAGIEFISRPVDASAMGYFHMDVWAPAGTTFRVKLVDFGPNGVFGGGDDSQHELTWNAASIPRFRTNAWLGLEVPLSAFTGLTRRAHLAQLILSGDTRTLYVDNIYFHR</sequence>
<evidence type="ECO:0008006" key="2">
    <source>
        <dbReference type="Google" id="ProtNLM"/>
    </source>
</evidence>
<comment type="caution">
    <text evidence="1">The sequence shown here is derived from an EMBL/GenBank/DDBJ whole genome shotgun (WGS) entry which is preliminary data.</text>
</comment>
<protein>
    <recommendedName>
        <fullName evidence="2">CBM11 domain-containing protein</fullName>
    </recommendedName>
</protein>